<comment type="similarity">
    <text evidence="1">Belongs to the sigma-70 factor family. ECF subfamily.</text>
</comment>
<dbReference type="GO" id="GO:0006352">
    <property type="term" value="P:DNA-templated transcription initiation"/>
    <property type="evidence" value="ECO:0007669"/>
    <property type="project" value="InterPro"/>
</dbReference>
<dbReference type="InterPro" id="IPR007627">
    <property type="entry name" value="RNA_pol_sigma70_r2"/>
</dbReference>
<gene>
    <name evidence="8" type="ORF">CRV04_00140</name>
</gene>
<keyword evidence="9" id="KW-1185">Reference proteome</keyword>
<dbReference type="OrthoDB" id="5365776at2"/>
<evidence type="ECO:0000259" key="7">
    <source>
        <dbReference type="Pfam" id="PF08281"/>
    </source>
</evidence>
<keyword evidence="3" id="KW-0731">Sigma factor</keyword>
<dbReference type="SUPFAM" id="SSF88659">
    <property type="entry name" value="Sigma3 and sigma4 domains of RNA polymerase sigma factors"/>
    <property type="match status" value="1"/>
</dbReference>
<dbReference type="InterPro" id="IPR013249">
    <property type="entry name" value="RNA_pol_sigma70_r4_t2"/>
</dbReference>
<dbReference type="InterPro" id="IPR013324">
    <property type="entry name" value="RNA_pol_sigma_r3/r4-like"/>
</dbReference>
<dbReference type="InterPro" id="IPR013325">
    <property type="entry name" value="RNA_pol_sigma_r2"/>
</dbReference>
<dbReference type="Gene3D" id="1.10.1740.10">
    <property type="match status" value="1"/>
</dbReference>
<name>A0A4V1LPA0_9BACT</name>
<evidence type="ECO:0000256" key="2">
    <source>
        <dbReference type="ARBA" id="ARBA00023015"/>
    </source>
</evidence>
<dbReference type="Pfam" id="PF08281">
    <property type="entry name" value="Sigma70_r4_2"/>
    <property type="match status" value="1"/>
</dbReference>
<dbReference type="Proteomes" id="UP000290657">
    <property type="component" value="Unassembled WGS sequence"/>
</dbReference>
<dbReference type="InterPro" id="IPR014284">
    <property type="entry name" value="RNA_pol_sigma-70_dom"/>
</dbReference>
<accession>A0A4V1LPA0</accession>
<keyword evidence="4" id="KW-0238">DNA-binding</keyword>
<evidence type="ECO:0000256" key="4">
    <source>
        <dbReference type="ARBA" id="ARBA00023125"/>
    </source>
</evidence>
<organism evidence="8 9">
    <name type="scientific">Candidatus Marinarcus aquaticus</name>
    <dbReference type="NCBI Taxonomy" id="2044504"/>
    <lineage>
        <taxon>Bacteria</taxon>
        <taxon>Pseudomonadati</taxon>
        <taxon>Campylobacterota</taxon>
        <taxon>Epsilonproteobacteria</taxon>
        <taxon>Campylobacterales</taxon>
        <taxon>Arcobacteraceae</taxon>
        <taxon>Candidatus Marinarcus</taxon>
    </lineage>
</organism>
<proteinExistence type="inferred from homology"/>
<dbReference type="InterPro" id="IPR036388">
    <property type="entry name" value="WH-like_DNA-bd_sf"/>
</dbReference>
<feature type="domain" description="RNA polymerase sigma factor 70 region 4 type 2" evidence="7">
    <location>
        <begin position="96"/>
        <end position="143"/>
    </location>
</feature>
<sequence length="157" mass="18754">MIEFYDELLYFIKKKTRNPDIAEDILHDTYTRIISLEEKKTIENKRAFLYKIAKNIIIDEVRKKSKKREIPYEENRMAFQCLQPEEITIEHNRMTILMKELKKLPAMRKEAFVLHVLEGYTRQEIADIMGISSHAVDKHISRASIELKKRLKEEDDS</sequence>
<keyword evidence="2" id="KW-0805">Transcription regulation</keyword>
<dbReference type="GO" id="GO:0016987">
    <property type="term" value="F:sigma factor activity"/>
    <property type="evidence" value="ECO:0007669"/>
    <property type="project" value="UniProtKB-KW"/>
</dbReference>
<comment type="caution">
    <text evidence="8">The sequence shown here is derived from an EMBL/GenBank/DDBJ whole genome shotgun (WGS) entry which is preliminary data.</text>
</comment>
<dbReference type="EMBL" id="PDKN01000001">
    <property type="protein sequence ID" value="RXJ60468.1"/>
    <property type="molecule type" value="Genomic_DNA"/>
</dbReference>
<dbReference type="PANTHER" id="PTHR43133">
    <property type="entry name" value="RNA POLYMERASE ECF-TYPE SIGMA FACTO"/>
    <property type="match status" value="1"/>
</dbReference>
<evidence type="ECO:0000256" key="3">
    <source>
        <dbReference type="ARBA" id="ARBA00023082"/>
    </source>
</evidence>
<dbReference type="PANTHER" id="PTHR43133:SF8">
    <property type="entry name" value="RNA POLYMERASE SIGMA FACTOR HI_1459-RELATED"/>
    <property type="match status" value="1"/>
</dbReference>
<dbReference type="NCBIfam" id="TIGR02937">
    <property type="entry name" value="sigma70-ECF"/>
    <property type="match status" value="1"/>
</dbReference>
<evidence type="ECO:0000313" key="8">
    <source>
        <dbReference type="EMBL" id="RXJ60468.1"/>
    </source>
</evidence>
<dbReference type="InterPro" id="IPR039425">
    <property type="entry name" value="RNA_pol_sigma-70-like"/>
</dbReference>
<protein>
    <submittedName>
        <fullName evidence="8">RNA polymerase subunit sigma</fullName>
    </submittedName>
</protein>
<dbReference type="SUPFAM" id="SSF88946">
    <property type="entry name" value="Sigma2 domain of RNA polymerase sigma factors"/>
    <property type="match status" value="1"/>
</dbReference>
<dbReference type="Gene3D" id="1.10.10.10">
    <property type="entry name" value="Winged helix-like DNA-binding domain superfamily/Winged helix DNA-binding domain"/>
    <property type="match status" value="1"/>
</dbReference>
<evidence type="ECO:0000259" key="6">
    <source>
        <dbReference type="Pfam" id="PF04542"/>
    </source>
</evidence>
<evidence type="ECO:0000313" key="9">
    <source>
        <dbReference type="Proteomes" id="UP000290657"/>
    </source>
</evidence>
<reference evidence="8 9" key="1">
    <citation type="submission" date="2017-10" db="EMBL/GenBank/DDBJ databases">
        <title>Genomics of the genus Arcobacter.</title>
        <authorList>
            <person name="Perez-Cataluna A."/>
            <person name="Figueras M.J."/>
        </authorList>
    </citation>
    <scope>NUCLEOTIDE SEQUENCE [LARGE SCALE GENOMIC DNA]</scope>
    <source>
        <strain evidence="8 9">CECT 8987</strain>
    </source>
</reference>
<feature type="domain" description="RNA polymerase sigma-70 region 2" evidence="6">
    <location>
        <begin position="5"/>
        <end position="66"/>
    </location>
</feature>
<dbReference type="Pfam" id="PF04542">
    <property type="entry name" value="Sigma70_r2"/>
    <property type="match status" value="1"/>
</dbReference>
<keyword evidence="5" id="KW-0804">Transcription</keyword>
<evidence type="ECO:0000256" key="5">
    <source>
        <dbReference type="ARBA" id="ARBA00023163"/>
    </source>
</evidence>
<dbReference type="AlphaFoldDB" id="A0A4V1LPA0"/>
<evidence type="ECO:0000256" key="1">
    <source>
        <dbReference type="ARBA" id="ARBA00010641"/>
    </source>
</evidence>
<dbReference type="GO" id="GO:0003677">
    <property type="term" value="F:DNA binding"/>
    <property type="evidence" value="ECO:0007669"/>
    <property type="project" value="UniProtKB-KW"/>
</dbReference>